<evidence type="ECO:0000259" key="1">
    <source>
        <dbReference type="PROSITE" id="PS51269"/>
    </source>
</evidence>
<dbReference type="Pfam" id="PF07258">
    <property type="entry name" value="COMM_domain"/>
    <property type="match status" value="1"/>
</dbReference>
<accession>A0A6A5AY59</accession>
<dbReference type="InterPro" id="IPR037361">
    <property type="entry name" value="COMMD10"/>
</dbReference>
<sequence length="204" mass="22293">MSARHLDDHIKDAVPLINAFPQDKLSLLLRRILHSSDPPVCVFTAQEQSQLMAMGNMSASQVSTFLAGVTRILTTAGYHDWDDAQFTGEVIKLGLVETATSSLALAWSQERSSYRAALLRASTTTPGHLPNVTESHWRLHVTIADSSSSGHAVPHALFHLQTTKDSPSPSSDIHMDMNHAELYDFFIQLDAIQAQVDALATPPP</sequence>
<dbReference type="PANTHER" id="PTHR12333:SF0">
    <property type="entry name" value="COMM DOMAIN-CONTAINING PROTEIN 10"/>
    <property type="match status" value="1"/>
</dbReference>
<evidence type="ECO:0000313" key="2">
    <source>
        <dbReference type="EMBL" id="KAF0774533.1"/>
    </source>
</evidence>
<dbReference type="AlphaFoldDB" id="A0A6A5AY59"/>
<proteinExistence type="predicted"/>
<protein>
    <recommendedName>
        <fullName evidence="1">COMM domain-containing protein</fullName>
    </recommendedName>
</protein>
<dbReference type="Pfam" id="PF21672">
    <property type="entry name" value="COMM_HN"/>
    <property type="match status" value="1"/>
</dbReference>
<dbReference type="VEuPathDB" id="FungiDB:H257_04929"/>
<dbReference type="InterPro" id="IPR017920">
    <property type="entry name" value="COMM"/>
</dbReference>
<dbReference type="PROSITE" id="PS51269">
    <property type="entry name" value="COMM"/>
    <property type="match status" value="1"/>
</dbReference>
<gene>
    <name evidence="2" type="ORF">AaE_001766</name>
</gene>
<dbReference type="EMBL" id="VJMI01003564">
    <property type="protein sequence ID" value="KAF0774533.1"/>
    <property type="molecule type" value="Genomic_DNA"/>
</dbReference>
<dbReference type="Proteomes" id="UP000469452">
    <property type="component" value="Unassembled WGS sequence"/>
</dbReference>
<evidence type="ECO:0000313" key="3">
    <source>
        <dbReference type="Proteomes" id="UP000469452"/>
    </source>
</evidence>
<dbReference type="PANTHER" id="PTHR12333">
    <property type="entry name" value="COMM DOMAIN CONTAINING PROTEIN 10"/>
    <property type="match status" value="1"/>
</dbReference>
<organism evidence="2 3">
    <name type="scientific">Aphanomyces astaci</name>
    <name type="common">Crayfish plague agent</name>
    <dbReference type="NCBI Taxonomy" id="112090"/>
    <lineage>
        <taxon>Eukaryota</taxon>
        <taxon>Sar</taxon>
        <taxon>Stramenopiles</taxon>
        <taxon>Oomycota</taxon>
        <taxon>Saprolegniomycetes</taxon>
        <taxon>Saprolegniales</taxon>
        <taxon>Verrucalvaceae</taxon>
        <taxon>Aphanomyces</taxon>
    </lineage>
</organism>
<feature type="domain" description="COMM" evidence="1">
    <location>
        <begin position="131"/>
        <end position="200"/>
    </location>
</feature>
<reference evidence="2 3" key="1">
    <citation type="submission" date="2019-06" db="EMBL/GenBank/DDBJ databases">
        <title>Genomics analysis of Aphanomyces spp. identifies a new class of oomycete effector associated with host adaptation.</title>
        <authorList>
            <person name="Gaulin E."/>
        </authorList>
    </citation>
    <scope>NUCLEOTIDE SEQUENCE [LARGE SCALE GENOMIC DNA]</scope>
    <source>
        <strain evidence="2 3">E</strain>
    </source>
</reference>
<comment type="caution">
    <text evidence="2">The sequence shown here is derived from an EMBL/GenBank/DDBJ whole genome shotgun (WGS) entry which is preliminary data.</text>
</comment>
<name>A0A6A5AY59_APHAT</name>